<dbReference type="EMBL" id="BGPR01000605">
    <property type="protein sequence ID" value="GBM28189.1"/>
    <property type="molecule type" value="Genomic_DNA"/>
</dbReference>
<reference evidence="1 2" key="1">
    <citation type="journal article" date="2019" name="Sci. Rep.">
        <title>Orb-weaving spider Araneus ventricosus genome elucidates the spidroin gene catalogue.</title>
        <authorList>
            <person name="Kono N."/>
            <person name="Nakamura H."/>
            <person name="Ohtoshi R."/>
            <person name="Moran D.A.P."/>
            <person name="Shinohara A."/>
            <person name="Yoshida Y."/>
            <person name="Fujiwara M."/>
            <person name="Mori M."/>
            <person name="Tomita M."/>
            <person name="Arakawa K."/>
        </authorList>
    </citation>
    <scope>NUCLEOTIDE SEQUENCE [LARGE SCALE GENOMIC DNA]</scope>
</reference>
<proteinExistence type="predicted"/>
<accession>A0A4Y2EIX2</accession>
<sequence>MQTTQPVTSFSEGYCALSLLPLSKWDHPPSSHESASLPSPHFMVFAFVREAPSPSRDSVSVLWPRAPNGNPDRMKIQTFRSHRANSHRILVLTTGFGTTGSKWCGTELS</sequence>
<gene>
    <name evidence="1" type="ORF">AVEN_36136_1</name>
</gene>
<dbReference type="Proteomes" id="UP000499080">
    <property type="component" value="Unassembled WGS sequence"/>
</dbReference>
<comment type="caution">
    <text evidence="1">The sequence shown here is derived from an EMBL/GenBank/DDBJ whole genome shotgun (WGS) entry which is preliminary data.</text>
</comment>
<organism evidence="1 2">
    <name type="scientific">Araneus ventricosus</name>
    <name type="common">Orbweaver spider</name>
    <name type="synonym">Epeira ventricosa</name>
    <dbReference type="NCBI Taxonomy" id="182803"/>
    <lineage>
        <taxon>Eukaryota</taxon>
        <taxon>Metazoa</taxon>
        <taxon>Ecdysozoa</taxon>
        <taxon>Arthropoda</taxon>
        <taxon>Chelicerata</taxon>
        <taxon>Arachnida</taxon>
        <taxon>Araneae</taxon>
        <taxon>Araneomorphae</taxon>
        <taxon>Entelegynae</taxon>
        <taxon>Araneoidea</taxon>
        <taxon>Araneidae</taxon>
        <taxon>Araneus</taxon>
    </lineage>
</organism>
<keyword evidence="2" id="KW-1185">Reference proteome</keyword>
<evidence type="ECO:0000313" key="1">
    <source>
        <dbReference type="EMBL" id="GBM28189.1"/>
    </source>
</evidence>
<protein>
    <submittedName>
        <fullName evidence="1">Uncharacterized protein</fullName>
    </submittedName>
</protein>
<name>A0A4Y2EIX2_ARAVE</name>
<dbReference type="AlphaFoldDB" id="A0A4Y2EIX2"/>
<evidence type="ECO:0000313" key="2">
    <source>
        <dbReference type="Proteomes" id="UP000499080"/>
    </source>
</evidence>